<evidence type="ECO:0000313" key="13">
    <source>
        <dbReference type="EMBL" id="KAH0457901.1"/>
    </source>
</evidence>
<evidence type="ECO:0000256" key="9">
    <source>
        <dbReference type="ARBA" id="ARBA00023295"/>
    </source>
</evidence>
<dbReference type="EC" id="3.2.1.39" evidence="4"/>
<dbReference type="InterPro" id="IPR012946">
    <property type="entry name" value="X8"/>
</dbReference>
<dbReference type="FunFam" id="3.20.20.80:FF:000005">
    <property type="entry name" value="Glucan endo-1,3-beta-glucosidase 14"/>
    <property type="match status" value="1"/>
</dbReference>
<dbReference type="SUPFAM" id="SSF51445">
    <property type="entry name" value="(Trans)glycosidases"/>
    <property type="match status" value="1"/>
</dbReference>
<accession>A0AAV7GMX3</accession>
<dbReference type="InterPro" id="IPR000490">
    <property type="entry name" value="Glyco_hydro_17"/>
</dbReference>
<dbReference type="AlphaFoldDB" id="A0AAV7GMX3"/>
<evidence type="ECO:0000256" key="6">
    <source>
        <dbReference type="ARBA" id="ARBA00022729"/>
    </source>
</evidence>
<evidence type="ECO:0000256" key="10">
    <source>
        <dbReference type="RuleBase" id="RU004335"/>
    </source>
</evidence>
<keyword evidence="5" id="KW-0964">Secreted</keyword>
<proteinExistence type="inferred from homology"/>
<evidence type="ECO:0000256" key="8">
    <source>
        <dbReference type="ARBA" id="ARBA00023157"/>
    </source>
</evidence>
<dbReference type="InterPro" id="IPR044965">
    <property type="entry name" value="Glyco_hydro_17_plant"/>
</dbReference>
<keyword evidence="7 11" id="KW-0378">Hydrolase</keyword>
<keyword evidence="9 11" id="KW-0326">Glycosidase</keyword>
<evidence type="ECO:0000256" key="2">
    <source>
        <dbReference type="ARBA" id="ARBA00004613"/>
    </source>
</evidence>
<evidence type="ECO:0000259" key="12">
    <source>
        <dbReference type="SMART" id="SM00768"/>
    </source>
</evidence>
<evidence type="ECO:0000256" key="7">
    <source>
        <dbReference type="ARBA" id="ARBA00022801"/>
    </source>
</evidence>
<evidence type="ECO:0000256" key="1">
    <source>
        <dbReference type="ARBA" id="ARBA00000382"/>
    </source>
</evidence>
<keyword evidence="14" id="KW-1185">Reference proteome</keyword>
<gene>
    <name evidence="13" type="ORF">IEQ34_013216</name>
</gene>
<dbReference type="Gene3D" id="3.20.20.80">
    <property type="entry name" value="Glycosidases"/>
    <property type="match status" value="1"/>
</dbReference>
<dbReference type="Proteomes" id="UP000775213">
    <property type="component" value="Unassembled WGS sequence"/>
</dbReference>
<dbReference type="PROSITE" id="PS00587">
    <property type="entry name" value="GLYCOSYL_HYDROL_F17"/>
    <property type="match status" value="1"/>
</dbReference>
<dbReference type="SMART" id="SM00768">
    <property type="entry name" value="X8"/>
    <property type="match status" value="1"/>
</dbReference>
<dbReference type="GO" id="GO:0005975">
    <property type="term" value="P:carbohydrate metabolic process"/>
    <property type="evidence" value="ECO:0007669"/>
    <property type="project" value="InterPro"/>
</dbReference>
<dbReference type="InterPro" id="IPR017853">
    <property type="entry name" value="GH"/>
</dbReference>
<keyword evidence="6" id="KW-0732">Signal</keyword>
<sequence length="458" mass="49266">MKPSASPSNMAGISLPISYRPSIPTLILLLHLVFLSFPTAVLSIGINYGTLGNNLPPPAQVASFIKSRTTIDRVKIFDCNPDILRAFAGSGIPLVITVPNGDIPSLSRLPSATAWVAANVSPFYPATNISLIAVGNEILATGDRNLIVHLVPAMRSLFSALTAAGFPYIRVSTPHSLGILAASQPPSAGRFRFVYDRAIFSPMLDFHRRTKTPFLFNPYPYFGYTDETLNYALFKPNQGVYDPATQITYTNMFDAQMDAVFSAMNRLGYGDVEIAIGETGWPTAAEPGQAGVDPAAAASYVTNLIQHVSSGKGTPLIPNRKFETYIFALFNENLKPGPIAERNWGLFQPDFTPVYDSGVLLGGGKGRGAAKWCLAKPGTSMAALQANVNYACTVVGVDCRPIQEGGACFQPNTVQSHASYAMNAYYQFTSGKDFDCNFNQTGIITTSDPSHGNCKFAV</sequence>
<feature type="domain" description="X8" evidence="12">
    <location>
        <begin position="371"/>
        <end position="456"/>
    </location>
</feature>
<dbReference type="FunFam" id="1.20.58.1040:FF:000003">
    <property type="entry name" value="glucan endo-1,3-beta-glucosidase 7"/>
    <property type="match status" value="1"/>
</dbReference>
<dbReference type="Gene3D" id="1.20.58.1040">
    <property type="match status" value="1"/>
</dbReference>
<comment type="subcellular location">
    <subcellularLocation>
        <location evidence="2">Secreted</location>
    </subcellularLocation>
</comment>
<keyword evidence="8" id="KW-1015">Disulfide bond</keyword>
<comment type="similarity">
    <text evidence="3 10">Belongs to the glycosyl hydrolase 17 family.</text>
</comment>
<protein>
    <recommendedName>
        <fullName evidence="4">glucan endo-1,3-beta-D-glucosidase</fullName>
        <ecNumber evidence="4">3.2.1.39</ecNumber>
    </recommendedName>
</protein>
<comment type="catalytic activity">
    <reaction evidence="1">
        <text>Hydrolysis of (1-&gt;3)-beta-D-glucosidic linkages in (1-&gt;3)-beta-D-glucans.</text>
        <dbReference type="EC" id="3.2.1.39"/>
    </reaction>
</comment>
<organism evidence="13 14">
    <name type="scientific">Dendrobium chrysotoxum</name>
    <name type="common">Orchid</name>
    <dbReference type="NCBI Taxonomy" id="161865"/>
    <lineage>
        <taxon>Eukaryota</taxon>
        <taxon>Viridiplantae</taxon>
        <taxon>Streptophyta</taxon>
        <taxon>Embryophyta</taxon>
        <taxon>Tracheophyta</taxon>
        <taxon>Spermatophyta</taxon>
        <taxon>Magnoliopsida</taxon>
        <taxon>Liliopsida</taxon>
        <taxon>Asparagales</taxon>
        <taxon>Orchidaceae</taxon>
        <taxon>Epidendroideae</taxon>
        <taxon>Malaxideae</taxon>
        <taxon>Dendrobiinae</taxon>
        <taxon>Dendrobium</taxon>
    </lineage>
</organism>
<evidence type="ECO:0000256" key="11">
    <source>
        <dbReference type="RuleBase" id="RU004336"/>
    </source>
</evidence>
<name>A0AAV7GMX3_DENCH</name>
<dbReference type="Pfam" id="PF00332">
    <property type="entry name" value="Glyco_hydro_17"/>
    <property type="match status" value="1"/>
</dbReference>
<evidence type="ECO:0000256" key="3">
    <source>
        <dbReference type="ARBA" id="ARBA00008773"/>
    </source>
</evidence>
<dbReference type="PANTHER" id="PTHR32227">
    <property type="entry name" value="GLUCAN ENDO-1,3-BETA-GLUCOSIDASE BG1-RELATED-RELATED"/>
    <property type="match status" value="1"/>
</dbReference>
<evidence type="ECO:0000313" key="14">
    <source>
        <dbReference type="Proteomes" id="UP000775213"/>
    </source>
</evidence>
<reference evidence="13 14" key="1">
    <citation type="journal article" date="2021" name="Hortic Res">
        <title>Chromosome-scale assembly of the Dendrobium chrysotoxum genome enhances the understanding of orchid evolution.</title>
        <authorList>
            <person name="Zhang Y."/>
            <person name="Zhang G.Q."/>
            <person name="Zhang D."/>
            <person name="Liu X.D."/>
            <person name="Xu X.Y."/>
            <person name="Sun W.H."/>
            <person name="Yu X."/>
            <person name="Zhu X."/>
            <person name="Wang Z.W."/>
            <person name="Zhao X."/>
            <person name="Zhong W.Y."/>
            <person name="Chen H."/>
            <person name="Yin W.L."/>
            <person name="Huang T."/>
            <person name="Niu S.C."/>
            <person name="Liu Z.J."/>
        </authorList>
    </citation>
    <scope>NUCLEOTIDE SEQUENCE [LARGE SCALE GENOMIC DNA]</scope>
    <source>
        <strain evidence="13">Lindl</strain>
    </source>
</reference>
<comment type="caution">
    <text evidence="13">The sequence shown here is derived from an EMBL/GenBank/DDBJ whole genome shotgun (WGS) entry which is preliminary data.</text>
</comment>
<dbReference type="GO" id="GO:0042973">
    <property type="term" value="F:glucan endo-1,3-beta-D-glucosidase activity"/>
    <property type="evidence" value="ECO:0007669"/>
    <property type="project" value="UniProtKB-EC"/>
</dbReference>
<dbReference type="Pfam" id="PF07983">
    <property type="entry name" value="X8"/>
    <property type="match status" value="1"/>
</dbReference>
<evidence type="ECO:0000256" key="5">
    <source>
        <dbReference type="ARBA" id="ARBA00022525"/>
    </source>
</evidence>
<evidence type="ECO:0000256" key="4">
    <source>
        <dbReference type="ARBA" id="ARBA00012780"/>
    </source>
</evidence>
<dbReference type="EMBL" id="JAGFBR010000012">
    <property type="protein sequence ID" value="KAH0457901.1"/>
    <property type="molecule type" value="Genomic_DNA"/>
</dbReference>
<dbReference type="GO" id="GO:0005576">
    <property type="term" value="C:extracellular region"/>
    <property type="evidence" value="ECO:0007669"/>
    <property type="project" value="UniProtKB-SubCell"/>
</dbReference>